<dbReference type="AlphaFoldDB" id="A0A2K9ZF31"/>
<evidence type="ECO:0000313" key="2">
    <source>
        <dbReference type="EMBL" id="AUW46853.1"/>
    </source>
</evidence>
<sequence length="232" mass="26069">MKIATMNITTASIDALFAITDRKRTARELRRLADLVADELASKLGGQPAYVVGSGPDLDQFGARVADKLGKQLLGAAAIWTHLLPHRVAGNIRNFCISQEIIEPLPPKSTVVLCQSVIADEFEVQTIISRLQMEQRIDRLIICAAALATELRARLTKYFRYDGLEVEFVAVLDFATETELLRDHIYSVLDDRPMKIVPIMSRWMMERTFGPKPSYDDKPRPKPRPRRPGPNG</sequence>
<keyword evidence="2" id="KW-0614">Plasmid</keyword>
<geneLocation type="plasmid" evidence="3">
    <name>prln2</name>
</geneLocation>
<organism evidence="2 3">
    <name type="scientific">Rhizobium leguminosarum</name>
    <dbReference type="NCBI Taxonomy" id="384"/>
    <lineage>
        <taxon>Bacteria</taxon>
        <taxon>Pseudomonadati</taxon>
        <taxon>Pseudomonadota</taxon>
        <taxon>Alphaproteobacteria</taxon>
        <taxon>Hyphomicrobiales</taxon>
        <taxon>Rhizobiaceae</taxon>
        <taxon>Rhizobium/Agrobacterium group</taxon>
        <taxon>Rhizobium</taxon>
    </lineage>
</organism>
<feature type="region of interest" description="Disordered" evidence="1">
    <location>
        <begin position="210"/>
        <end position="232"/>
    </location>
</feature>
<feature type="compositionally biased region" description="Basic residues" evidence="1">
    <location>
        <begin position="221"/>
        <end position="232"/>
    </location>
</feature>
<gene>
    <name evidence="2" type="ORF">CUJ84_pRLN2000314</name>
</gene>
<evidence type="ECO:0000256" key="1">
    <source>
        <dbReference type="SAM" id="MobiDB-lite"/>
    </source>
</evidence>
<name>A0A2K9ZF31_RHILE</name>
<accession>A0A2K9ZF31</accession>
<dbReference type="Proteomes" id="UP000238523">
    <property type="component" value="Plasmid pRLN2"/>
</dbReference>
<proteinExistence type="predicted"/>
<reference evidence="2 3" key="1">
    <citation type="submission" date="2017-11" db="EMBL/GenBank/DDBJ databases">
        <title>Complete genome of Rhizobium leguminosarum Norway, an ineffective micro-symbiont.</title>
        <authorList>
            <person name="Hoffrichter A."/>
            <person name="Liang J."/>
            <person name="Brachmann A."/>
            <person name="Marin M."/>
        </authorList>
    </citation>
    <scope>NUCLEOTIDE SEQUENCE [LARGE SCALE GENOMIC DNA]</scope>
    <source>
        <strain evidence="2 3">Norway</strain>
        <plasmid evidence="3">Plasmid prln2</plasmid>
    </source>
</reference>
<evidence type="ECO:0000313" key="3">
    <source>
        <dbReference type="Proteomes" id="UP000238523"/>
    </source>
</evidence>
<protein>
    <submittedName>
        <fullName evidence="2">Uncharacterized protein</fullName>
    </submittedName>
</protein>
<dbReference type="EMBL" id="CP025014">
    <property type="protein sequence ID" value="AUW46853.1"/>
    <property type="molecule type" value="Genomic_DNA"/>
</dbReference>